<dbReference type="EMBL" id="JAEPQZ010000002">
    <property type="protein sequence ID" value="KAG2184377.1"/>
    <property type="molecule type" value="Genomic_DNA"/>
</dbReference>
<protein>
    <submittedName>
        <fullName evidence="10">Uncharacterized protein</fullName>
    </submittedName>
</protein>
<dbReference type="PROSITE" id="PS01022">
    <property type="entry name" value="PTR2_1"/>
    <property type="match status" value="1"/>
</dbReference>
<evidence type="ECO:0000256" key="1">
    <source>
        <dbReference type="ARBA" id="ARBA00004141"/>
    </source>
</evidence>
<dbReference type="InterPro" id="IPR018456">
    <property type="entry name" value="PTR2_symporter_CS"/>
</dbReference>
<dbReference type="PANTHER" id="PTHR11654">
    <property type="entry name" value="OLIGOPEPTIDE TRANSPORTER-RELATED"/>
    <property type="match status" value="1"/>
</dbReference>
<keyword evidence="6 9" id="KW-0472">Membrane</keyword>
<keyword evidence="5 9" id="KW-1133">Transmembrane helix</keyword>
<keyword evidence="11" id="KW-1185">Reference proteome</keyword>
<feature type="transmembrane region" description="Helical" evidence="9">
    <location>
        <begin position="244"/>
        <end position="267"/>
    </location>
</feature>
<dbReference type="Pfam" id="PF00854">
    <property type="entry name" value="PTR2"/>
    <property type="match status" value="1"/>
</dbReference>
<dbReference type="SUPFAM" id="SSF103473">
    <property type="entry name" value="MFS general substrate transporter"/>
    <property type="match status" value="1"/>
</dbReference>
<comment type="similarity">
    <text evidence="2 7">Belongs to the major facilitator superfamily. Proton-dependent oligopeptide transporter (POT/PTR) (TC 2.A.17) family.</text>
</comment>
<dbReference type="OrthoDB" id="8904098at2759"/>
<feature type="transmembrane region" description="Helical" evidence="9">
    <location>
        <begin position="134"/>
        <end position="157"/>
    </location>
</feature>
<reference evidence="10" key="1">
    <citation type="submission" date="2020-12" db="EMBL/GenBank/DDBJ databases">
        <title>Metabolic potential, ecology and presence of endohyphal bacteria is reflected in genomic diversity of Mucoromycotina.</title>
        <authorList>
            <person name="Muszewska A."/>
            <person name="Okrasinska A."/>
            <person name="Steczkiewicz K."/>
            <person name="Drgas O."/>
            <person name="Orlowska M."/>
            <person name="Perlinska-Lenart U."/>
            <person name="Aleksandrzak-Piekarczyk T."/>
            <person name="Szatraj K."/>
            <person name="Zielenkiewicz U."/>
            <person name="Pilsyk S."/>
            <person name="Malc E."/>
            <person name="Mieczkowski P."/>
            <person name="Kruszewska J.S."/>
            <person name="Biernat P."/>
            <person name="Pawlowska J."/>
        </authorList>
    </citation>
    <scope>NUCLEOTIDE SEQUENCE</scope>
    <source>
        <strain evidence="10">WA0000067209</strain>
    </source>
</reference>
<feature type="transmembrane region" description="Helical" evidence="9">
    <location>
        <begin position="515"/>
        <end position="534"/>
    </location>
</feature>
<dbReference type="AlphaFoldDB" id="A0A8H7Q1H4"/>
<dbReference type="GO" id="GO:0005886">
    <property type="term" value="C:plasma membrane"/>
    <property type="evidence" value="ECO:0007669"/>
    <property type="project" value="UniProtKB-ARBA"/>
</dbReference>
<evidence type="ECO:0000313" key="11">
    <source>
        <dbReference type="Proteomes" id="UP000654370"/>
    </source>
</evidence>
<feature type="transmembrane region" description="Helical" evidence="9">
    <location>
        <begin position="403"/>
        <end position="423"/>
    </location>
</feature>
<gene>
    <name evidence="10" type="ORF">INT43_000286</name>
</gene>
<dbReference type="FunFam" id="1.20.1250.20:FF:000085">
    <property type="entry name" value="MFS peptide transporter Ptr2"/>
    <property type="match status" value="1"/>
</dbReference>
<dbReference type="Proteomes" id="UP000654370">
    <property type="component" value="Unassembled WGS sequence"/>
</dbReference>
<feature type="compositionally biased region" description="Acidic residues" evidence="8">
    <location>
        <begin position="25"/>
        <end position="37"/>
    </location>
</feature>
<feature type="transmembrane region" description="Helical" evidence="9">
    <location>
        <begin position="219"/>
        <end position="238"/>
    </location>
</feature>
<comment type="subcellular location">
    <subcellularLocation>
        <location evidence="1 7">Membrane</location>
        <topology evidence="1 7">Multi-pass membrane protein</topology>
    </subcellularLocation>
</comment>
<feature type="transmembrane region" description="Helical" evidence="9">
    <location>
        <begin position="487"/>
        <end position="509"/>
    </location>
</feature>
<evidence type="ECO:0000256" key="5">
    <source>
        <dbReference type="ARBA" id="ARBA00022989"/>
    </source>
</evidence>
<evidence type="ECO:0000256" key="8">
    <source>
        <dbReference type="SAM" id="MobiDB-lite"/>
    </source>
</evidence>
<dbReference type="InterPro" id="IPR000109">
    <property type="entry name" value="POT_fam"/>
</dbReference>
<dbReference type="Gene3D" id="1.20.1250.20">
    <property type="entry name" value="MFS general substrate transporter like domains"/>
    <property type="match status" value="1"/>
</dbReference>
<evidence type="ECO:0000256" key="9">
    <source>
        <dbReference type="SAM" id="Phobius"/>
    </source>
</evidence>
<accession>A0A8H7Q1H4</accession>
<proteinExistence type="inferred from homology"/>
<keyword evidence="4 7" id="KW-0812">Transmembrane</keyword>
<evidence type="ECO:0000256" key="7">
    <source>
        <dbReference type="RuleBase" id="RU003755"/>
    </source>
</evidence>
<feature type="transmembrane region" description="Helical" evidence="9">
    <location>
        <begin position="163"/>
        <end position="180"/>
    </location>
</feature>
<evidence type="ECO:0000313" key="10">
    <source>
        <dbReference type="EMBL" id="KAG2184377.1"/>
    </source>
</evidence>
<keyword evidence="3 7" id="KW-0813">Transport</keyword>
<comment type="caution">
    <text evidence="10">The sequence shown here is derived from an EMBL/GenBank/DDBJ whole genome shotgun (WGS) entry which is preliminary data.</text>
</comment>
<evidence type="ECO:0000256" key="6">
    <source>
        <dbReference type="ARBA" id="ARBA00023136"/>
    </source>
</evidence>
<evidence type="ECO:0000256" key="4">
    <source>
        <dbReference type="ARBA" id="ARBA00022692"/>
    </source>
</evidence>
<feature type="transmembrane region" description="Helical" evidence="9">
    <location>
        <begin position="455"/>
        <end position="475"/>
    </location>
</feature>
<dbReference type="GO" id="GO:0071916">
    <property type="term" value="F:dipeptide transmembrane transporter activity"/>
    <property type="evidence" value="ECO:0007669"/>
    <property type="project" value="UniProtKB-ARBA"/>
</dbReference>
<evidence type="ECO:0000256" key="2">
    <source>
        <dbReference type="ARBA" id="ARBA00005982"/>
    </source>
</evidence>
<organism evidence="10 11">
    <name type="scientific">Mortierella isabellina</name>
    <name type="common">Filamentous fungus</name>
    <name type="synonym">Umbelopsis isabellina</name>
    <dbReference type="NCBI Taxonomy" id="91625"/>
    <lineage>
        <taxon>Eukaryota</taxon>
        <taxon>Fungi</taxon>
        <taxon>Fungi incertae sedis</taxon>
        <taxon>Mucoromycota</taxon>
        <taxon>Mucoromycotina</taxon>
        <taxon>Umbelopsidomycetes</taxon>
        <taxon>Umbelopsidales</taxon>
        <taxon>Umbelopsidaceae</taxon>
        <taxon>Umbelopsis</taxon>
    </lineage>
</organism>
<evidence type="ECO:0000256" key="3">
    <source>
        <dbReference type="ARBA" id="ARBA00022448"/>
    </source>
</evidence>
<dbReference type="InterPro" id="IPR036259">
    <property type="entry name" value="MFS_trans_sf"/>
</dbReference>
<dbReference type="PROSITE" id="PS01023">
    <property type="entry name" value="PTR2_2"/>
    <property type="match status" value="1"/>
</dbReference>
<feature type="region of interest" description="Disordered" evidence="8">
    <location>
        <begin position="1"/>
        <end position="37"/>
    </location>
</feature>
<sequence length="577" mass="64406">MSEKIEEPQHQIADSEQIVAPVEDHVEDPEFGPEPTPEEWESLREVADNIPLSAFLVILIEFCERFTYYGLSGPFQNYIQNPPPPSYPADQPGALGRGQQTATALNTFFQFWGYVTPILGGIIADQYLGKYRTILIFGIIYAVGLLILTLTSIPSAIDSGASFPGFVVALVIIGLGMGGIKSNVSPLVAEQYRSKVPFVRTLKSGERVIVTPRATYQKIFNMFYWGINVGGMSSVATTELEKQVGFWAAYLLPTAMFIPALLVVVLGRKRYIENPARGSIFIEVARLTRLSWKVQGGLDACKPSRLEVENPELMKNVTWDDVFVDELRRTFKACVVFCWYPIWWLAYSQMTSNLVSQAAEMWTGNVPNDIIQNIDPFVLIITIPIMDRVVYPTLRRYGYPMKPIFRITLGFLFGSAAMAYAAGVQSMIYKSPPYYEGVGEAGAGNWISAGIQIPAYAFIALSEIFASITGLEYAYKKAPESMKSLVMALFLFTVCLSSVLQFALVSVAVDPKIEWMYVGIAVATFICAPLFWFCHHKQDDTDIEDDGIVRRGEVEDAYQAHKPTIAEYEKDVKHEDA</sequence>
<name>A0A8H7Q1H4_MORIS</name>